<dbReference type="GO" id="GO:0005351">
    <property type="term" value="F:carbohydrate:proton symporter activity"/>
    <property type="evidence" value="ECO:0007669"/>
    <property type="project" value="TreeGrafter"/>
</dbReference>
<keyword evidence="4 5" id="KW-0472">Membrane</keyword>
<dbReference type="EMBL" id="JAPDRK010000007">
    <property type="protein sequence ID" value="KAJ9610429.1"/>
    <property type="molecule type" value="Genomic_DNA"/>
</dbReference>
<feature type="transmembrane region" description="Helical" evidence="5">
    <location>
        <begin position="269"/>
        <end position="287"/>
    </location>
</feature>
<dbReference type="InterPro" id="IPR036259">
    <property type="entry name" value="MFS_trans_sf"/>
</dbReference>
<evidence type="ECO:0000256" key="4">
    <source>
        <dbReference type="ARBA" id="ARBA00023136"/>
    </source>
</evidence>
<feature type="transmembrane region" description="Helical" evidence="5">
    <location>
        <begin position="117"/>
        <end position="139"/>
    </location>
</feature>
<dbReference type="InterPro" id="IPR005828">
    <property type="entry name" value="MFS_sugar_transport-like"/>
</dbReference>
<feature type="transmembrane region" description="Helical" evidence="5">
    <location>
        <begin position="26"/>
        <end position="45"/>
    </location>
</feature>
<feature type="transmembrane region" description="Helical" evidence="5">
    <location>
        <begin position="230"/>
        <end position="249"/>
    </location>
</feature>
<keyword evidence="3 5" id="KW-1133">Transmembrane helix</keyword>
<dbReference type="SUPFAM" id="SSF103473">
    <property type="entry name" value="MFS general substrate transporter"/>
    <property type="match status" value="1"/>
</dbReference>
<evidence type="ECO:0000313" key="7">
    <source>
        <dbReference type="Proteomes" id="UP001172673"/>
    </source>
</evidence>
<evidence type="ECO:0000256" key="3">
    <source>
        <dbReference type="ARBA" id="ARBA00022989"/>
    </source>
</evidence>
<comment type="subcellular location">
    <subcellularLocation>
        <location evidence="1">Membrane</location>
        <topology evidence="1">Multi-pass membrane protein</topology>
    </subcellularLocation>
</comment>
<name>A0AA38XC70_9EURO</name>
<dbReference type="GO" id="GO:0016020">
    <property type="term" value="C:membrane"/>
    <property type="evidence" value="ECO:0007669"/>
    <property type="project" value="UniProtKB-SubCell"/>
</dbReference>
<evidence type="ECO:0000256" key="2">
    <source>
        <dbReference type="ARBA" id="ARBA00022692"/>
    </source>
</evidence>
<dbReference type="PANTHER" id="PTHR48022:SF28">
    <property type="entry name" value="MAJOR FACILITATOR SUPERFAMILY (MFS) PROFILE DOMAIN-CONTAINING PROTEIN-RELATED"/>
    <property type="match status" value="1"/>
</dbReference>
<accession>A0AA38XC70</accession>
<dbReference type="InterPro" id="IPR050360">
    <property type="entry name" value="MFS_Sugar_Transporters"/>
</dbReference>
<keyword evidence="7" id="KW-1185">Reference proteome</keyword>
<protein>
    <recommendedName>
        <fullName evidence="8">Major facilitator superfamily (MFS) profile domain-containing protein</fullName>
    </recommendedName>
</protein>
<reference evidence="6" key="1">
    <citation type="submission" date="2022-10" db="EMBL/GenBank/DDBJ databases">
        <title>Culturing micro-colonial fungi from biological soil crusts in the Mojave desert and describing Neophaeococcomyces mojavensis, and introducing the new genera and species Taxawa tesnikishii.</title>
        <authorList>
            <person name="Kurbessoian T."/>
            <person name="Stajich J.E."/>
        </authorList>
    </citation>
    <scope>NUCLEOTIDE SEQUENCE</scope>
    <source>
        <strain evidence="6">TK_41</strain>
    </source>
</reference>
<evidence type="ECO:0000313" key="6">
    <source>
        <dbReference type="EMBL" id="KAJ9610429.1"/>
    </source>
</evidence>
<dbReference type="Proteomes" id="UP001172673">
    <property type="component" value="Unassembled WGS sequence"/>
</dbReference>
<organism evidence="6 7">
    <name type="scientific">Cladophialophora chaetospira</name>
    <dbReference type="NCBI Taxonomy" id="386627"/>
    <lineage>
        <taxon>Eukaryota</taxon>
        <taxon>Fungi</taxon>
        <taxon>Dikarya</taxon>
        <taxon>Ascomycota</taxon>
        <taxon>Pezizomycotina</taxon>
        <taxon>Eurotiomycetes</taxon>
        <taxon>Chaetothyriomycetidae</taxon>
        <taxon>Chaetothyriales</taxon>
        <taxon>Herpotrichiellaceae</taxon>
        <taxon>Cladophialophora</taxon>
    </lineage>
</organism>
<dbReference type="Gene3D" id="1.20.1250.20">
    <property type="entry name" value="MFS general substrate transporter like domains"/>
    <property type="match status" value="1"/>
</dbReference>
<proteinExistence type="predicted"/>
<dbReference type="PANTHER" id="PTHR48022">
    <property type="entry name" value="PLASTIDIC GLUCOSE TRANSPORTER 4"/>
    <property type="match status" value="1"/>
</dbReference>
<sequence>MSPEVDEPKQVDYGASSYTSSFSYRFPLSLQIIFCLLQLVILPFLPESPRWLIARGKTAYAKEVILAICAASSFESSANATAMLADIQRAVEIENDNKPLYQDLFARGSLQYYRRTLLAFGVQAMQQLTGINVIAYYSTVIFKQSVHMSDHLALIMGGCVSIAFLCGTLVATQLIDRVGRRRVGKREIAPYLSPFKALLTPLPQQLMMYGYACTCIGMAITAIGTSKNTFAFGCAATFGLFFFNFNFGVGLQIPPWLYGVEITPLKLRYIAGAIIAASGWIWNYAVVQVTEPGISGIGYRYFIIWSVFNFCWFWVIYCAYSPHSAAIVVFPVHAKKSLRIVLRPVFYPETARKTLEELDFIFMKPEERDLAMGTGVDVALAATKLVDSKRAETVIKHVEEV</sequence>
<feature type="transmembrane region" description="Helical" evidence="5">
    <location>
        <begin position="206"/>
        <end position="224"/>
    </location>
</feature>
<evidence type="ECO:0008006" key="8">
    <source>
        <dbReference type="Google" id="ProtNLM"/>
    </source>
</evidence>
<gene>
    <name evidence="6" type="ORF">H2200_005206</name>
</gene>
<feature type="transmembrane region" description="Helical" evidence="5">
    <location>
        <begin position="299"/>
        <end position="320"/>
    </location>
</feature>
<feature type="transmembrane region" description="Helical" evidence="5">
    <location>
        <begin position="151"/>
        <end position="175"/>
    </location>
</feature>
<dbReference type="Pfam" id="PF00083">
    <property type="entry name" value="Sugar_tr"/>
    <property type="match status" value="1"/>
</dbReference>
<evidence type="ECO:0000256" key="5">
    <source>
        <dbReference type="SAM" id="Phobius"/>
    </source>
</evidence>
<comment type="caution">
    <text evidence="6">The sequence shown here is derived from an EMBL/GenBank/DDBJ whole genome shotgun (WGS) entry which is preliminary data.</text>
</comment>
<dbReference type="AlphaFoldDB" id="A0AA38XC70"/>
<keyword evidence="2 5" id="KW-0812">Transmembrane</keyword>
<evidence type="ECO:0000256" key="1">
    <source>
        <dbReference type="ARBA" id="ARBA00004141"/>
    </source>
</evidence>